<evidence type="ECO:0000313" key="1">
    <source>
        <dbReference type="EMBL" id="ERT06238.1"/>
    </source>
</evidence>
<organism evidence="1 2">
    <name type="scientific">Lyngbya aestuarii BL J</name>
    <dbReference type="NCBI Taxonomy" id="1348334"/>
    <lineage>
        <taxon>Bacteria</taxon>
        <taxon>Bacillati</taxon>
        <taxon>Cyanobacteriota</taxon>
        <taxon>Cyanophyceae</taxon>
        <taxon>Oscillatoriophycideae</taxon>
        <taxon>Oscillatoriales</taxon>
        <taxon>Microcoleaceae</taxon>
        <taxon>Lyngbya</taxon>
    </lineage>
</organism>
<evidence type="ECO:0000313" key="2">
    <source>
        <dbReference type="Proteomes" id="UP000017127"/>
    </source>
</evidence>
<proteinExistence type="predicted"/>
<accession>U7QEB4</accession>
<name>U7QEB4_9CYAN</name>
<dbReference type="OrthoDB" id="454733at2"/>
<comment type="caution">
    <text evidence="1">The sequence shown here is derived from an EMBL/GenBank/DDBJ whole genome shotgun (WGS) entry which is preliminary data.</text>
</comment>
<gene>
    <name evidence="1" type="ORF">M595_3820</name>
</gene>
<dbReference type="EMBL" id="AUZM01000040">
    <property type="protein sequence ID" value="ERT06238.1"/>
    <property type="molecule type" value="Genomic_DNA"/>
</dbReference>
<sequence>MESIFNDGFQPLNCDEDVLMLGKDTFVVRKFKDIVLRNIQNNIYSNYNSSKHLFLLREMTGALSGGNIHFQSSESHWKFCTQDVECQLLGFGYSAWQKGKLRIKTDIDLCNHQKVIIQINLEFCLKEQNEYQDPIDKLRQL</sequence>
<protein>
    <submittedName>
        <fullName evidence="1">KGK domain protein</fullName>
    </submittedName>
</protein>
<dbReference type="Pfam" id="PF08872">
    <property type="entry name" value="KGK"/>
    <property type="match status" value="1"/>
</dbReference>
<keyword evidence="2" id="KW-1185">Reference proteome</keyword>
<dbReference type="RefSeq" id="WP_023067572.1">
    <property type="nucleotide sequence ID" value="NZ_AUZM01000040.1"/>
</dbReference>
<reference evidence="1 2" key="1">
    <citation type="journal article" date="2013" name="Front. Microbiol.">
        <title>Comparative genomic analyses of the cyanobacterium, Lyngbya aestuarii BL J, a powerful hydrogen producer.</title>
        <authorList>
            <person name="Kothari A."/>
            <person name="Vaughn M."/>
            <person name="Garcia-Pichel F."/>
        </authorList>
    </citation>
    <scope>NUCLEOTIDE SEQUENCE [LARGE SCALE GENOMIC DNA]</scope>
    <source>
        <strain evidence="1 2">BL J</strain>
    </source>
</reference>
<dbReference type="Proteomes" id="UP000017127">
    <property type="component" value="Unassembled WGS sequence"/>
</dbReference>
<dbReference type="InterPro" id="IPR014971">
    <property type="entry name" value="KGK"/>
</dbReference>
<dbReference type="AlphaFoldDB" id="U7QEB4"/>